<dbReference type="CDD" id="cd04182">
    <property type="entry name" value="GT_2_like_f"/>
    <property type="match status" value="1"/>
</dbReference>
<dbReference type="InterPro" id="IPR036390">
    <property type="entry name" value="WH_DNA-bd_sf"/>
</dbReference>
<proteinExistence type="predicted"/>
<dbReference type="OrthoDB" id="285216at2"/>
<protein>
    <submittedName>
        <fullName evidence="2">ModE molybdate transport repressor domain-containing protein</fullName>
    </submittedName>
</protein>
<dbReference type="InterPro" id="IPR025877">
    <property type="entry name" value="MobA-like_NTP_Trfase"/>
</dbReference>
<evidence type="ECO:0000313" key="3">
    <source>
        <dbReference type="Proteomes" id="UP000198806"/>
    </source>
</evidence>
<dbReference type="Gene3D" id="3.90.550.10">
    <property type="entry name" value="Spore Coat Polysaccharide Biosynthesis Protein SpsA, Chain A"/>
    <property type="match status" value="1"/>
</dbReference>
<dbReference type="AlphaFoldDB" id="A0A1I5E542"/>
<keyword evidence="3" id="KW-1185">Reference proteome</keyword>
<dbReference type="Pfam" id="PF12804">
    <property type="entry name" value="NTP_transf_3"/>
    <property type="match status" value="1"/>
</dbReference>
<accession>A0A1I5E542</accession>
<dbReference type="PANTHER" id="PTHR43777">
    <property type="entry name" value="MOLYBDENUM COFACTOR CYTIDYLYLTRANSFERASE"/>
    <property type="match status" value="1"/>
</dbReference>
<gene>
    <name evidence="2" type="ORF">SAMN04489757_10821</name>
</gene>
<dbReference type="InterPro" id="IPR036388">
    <property type="entry name" value="WH-like_DNA-bd_sf"/>
</dbReference>
<dbReference type="SUPFAM" id="SSF46785">
    <property type="entry name" value="Winged helix' DNA-binding domain"/>
    <property type="match status" value="1"/>
</dbReference>
<dbReference type="Proteomes" id="UP000198806">
    <property type="component" value="Unassembled WGS sequence"/>
</dbReference>
<dbReference type="RefSeq" id="WP_091685357.1">
    <property type="nucleotide sequence ID" value="NZ_BAABFM010000072.1"/>
</dbReference>
<dbReference type="PANTHER" id="PTHR43777:SF1">
    <property type="entry name" value="MOLYBDENUM COFACTOR CYTIDYLYLTRANSFERASE"/>
    <property type="match status" value="1"/>
</dbReference>
<dbReference type="GO" id="GO:0016779">
    <property type="term" value="F:nucleotidyltransferase activity"/>
    <property type="evidence" value="ECO:0007669"/>
    <property type="project" value="UniProtKB-ARBA"/>
</dbReference>
<dbReference type="SUPFAM" id="SSF53448">
    <property type="entry name" value="Nucleotide-diphospho-sugar transferases"/>
    <property type="match status" value="1"/>
</dbReference>
<dbReference type="EMBL" id="FOWD01000008">
    <property type="protein sequence ID" value="SFO06576.1"/>
    <property type="molecule type" value="Genomic_DNA"/>
</dbReference>
<reference evidence="2 3" key="1">
    <citation type="submission" date="2016-10" db="EMBL/GenBank/DDBJ databases">
        <authorList>
            <person name="de Groot N.N."/>
        </authorList>
    </citation>
    <scope>NUCLEOTIDE SEQUENCE [LARGE SCALE GENOMIC DNA]</scope>
    <source>
        <strain evidence="2 3">DSM 1283</strain>
    </source>
</reference>
<organism evidence="2 3">
    <name type="scientific">Anaerocolumna aminovalerica</name>
    <dbReference type="NCBI Taxonomy" id="1527"/>
    <lineage>
        <taxon>Bacteria</taxon>
        <taxon>Bacillati</taxon>
        <taxon>Bacillota</taxon>
        <taxon>Clostridia</taxon>
        <taxon>Lachnospirales</taxon>
        <taxon>Lachnospiraceae</taxon>
        <taxon>Anaerocolumna</taxon>
    </lineage>
</organism>
<evidence type="ECO:0000313" key="2">
    <source>
        <dbReference type="EMBL" id="SFO06576.1"/>
    </source>
</evidence>
<dbReference type="Gene3D" id="1.10.10.10">
    <property type="entry name" value="Winged helix-like DNA-binding domain superfamily/Winged helix DNA-binding domain"/>
    <property type="match status" value="1"/>
</dbReference>
<dbReference type="InterPro" id="IPR029044">
    <property type="entry name" value="Nucleotide-diphossugar_trans"/>
</dbReference>
<dbReference type="STRING" id="1527.SAMN04489757_10821"/>
<sequence>MRGKEMQTGAVIVAAGMSSRIHSFKPMLKIGSITMIQRIIQTFEQAGVSPIVLITGNNADILEKHVAKKNVICLRNDNYQHTEMFDSAKIGLSYLADKCDRILFTPTDIPLFTKDTVVRLMNTKAKLASPVFRGRKGHPLLIHTSLLSDILEYSGNHGLKGAIYETGYERELVEVEDRGILFDADKEEDYKELLEYHNKQILHPQIQVKLVKEKDFFGEREALLLKLIHYTNSVKYACQQLNISYSKGWTMINLMEEQVGFSVVERQPGGINGGYTTLTEEGSRLLDKYAKFEKEAKLAVQKIFEENFFK</sequence>
<feature type="domain" description="MobA-like NTP transferase" evidence="1">
    <location>
        <begin position="10"/>
        <end position="163"/>
    </location>
</feature>
<name>A0A1I5E542_9FIRM</name>
<evidence type="ECO:0000259" key="1">
    <source>
        <dbReference type="Pfam" id="PF12804"/>
    </source>
</evidence>